<feature type="region of interest" description="Disordered" evidence="1">
    <location>
        <begin position="45"/>
        <end position="87"/>
    </location>
</feature>
<sequence length="107" mass="12297">MARKAQVAYKTLSLVREDRLNPDDIQDDIEDVAGVFTRDDIDNDTIEENPFIGVSPSYTEGTGSQTPEAHARKRRSEFSNNSHKKQRVSVLNMMEKIRNEMIAFRRP</sequence>
<reference evidence="2 3" key="1">
    <citation type="journal article" date="2018" name="BMC Genomics">
        <title>Comparative genome analyses reveal sequence features reflecting distinct modes of host-adaptation between dicot and monocot powdery mildew.</title>
        <authorList>
            <person name="Wu Y."/>
            <person name="Ma X."/>
            <person name="Pan Z."/>
            <person name="Kale S.D."/>
            <person name="Song Y."/>
            <person name="King H."/>
            <person name="Zhang Q."/>
            <person name="Presley C."/>
            <person name="Deng X."/>
            <person name="Wei C.I."/>
            <person name="Xiao S."/>
        </authorList>
    </citation>
    <scope>NUCLEOTIDE SEQUENCE [LARGE SCALE GENOMIC DNA]</scope>
    <source>
        <strain evidence="2">UMSG1</strain>
    </source>
</reference>
<dbReference type="Proteomes" id="UP000285326">
    <property type="component" value="Unassembled WGS sequence"/>
</dbReference>
<evidence type="ECO:0000256" key="1">
    <source>
        <dbReference type="SAM" id="MobiDB-lite"/>
    </source>
</evidence>
<gene>
    <name evidence="2" type="ORF">GcM1_141002</name>
</gene>
<organism evidence="2 3">
    <name type="scientific">Golovinomyces cichoracearum</name>
    <dbReference type="NCBI Taxonomy" id="62708"/>
    <lineage>
        <taxon>Eukaryota</taxon>
        <taxon>Fungi</taxon>
        <taxon>Dikarya</taxon>
        <taxon>Ascomycota</taxon>
        <taxon>Pezizomycotina</taxon>
        <taxon>Leotiomycetes</taxon>
        <taxon>Erysiphales</taxon>
        <taxon>Erysiphaceae</taxon>
        <taxon>Golovinomyces</taxon>
    </lineage>
</organism>
<dbReference type="AlphaFoldDB" id="A0A420JBM0"/>
<comment type="caution">
    <text evidence="2">The sequence shown here is derived from an EMBL/GenBank/DDBJ whole genome shotgun (WGS) entry which is preliminary data.</text>
</comment>
<accession>A0A420JBM0</accession>
<evidence type="ECO:0000313" key="2">
    <source>
        <dbReference type="EMBL" id="RKF84190.1"/>
    </source>
</evidence>
<proteinExistence type="predicted"/>
<name>A0A420JBM0_9PEZI</name>
<feature type="compositionally biased region" description="Polar residues" evidence="1">
    <location>
        <begin position="56"/>
        <end position="67"/>
    </location>
</feature>
<protein>
    <submittedName>
        <fullName evidence="2">Uncharacterized protein</fullName>
    </submittedName>
</protein>
<dbReference type="EMBL" id="MCBS01014198">
    <property type="protein sequence ID" value="RKF84190.1"/>
    <property type="molecule type" value="Genomic_DNA"/>
</dbReference>
<evidence type="ECO:0000313" key="3">
    <source>
        <dbReference type="Proteomes" id="UP000285326"/>
    </source>
</evidence>